<dbReference type="OrthoDB" id="5168853at2"/>
<evidence type="ECO:0000313" key="4">
    <source>
        <dbReference type="EMBL" id="SDG04996.1"/>
    </source>
</evidence>
<dbReference type="PANTHER" id="PTHR43872">
    <property type="entry name" value="MONOOXYGENASE, PUTATIVE (AFU_ORTHOLOGUE AFUA_8G02570)-RELATED"/>
    <property type="match status" value="1"/>
</dbReference>
<organism evidence="4 5">
    <name type="scientific">Pseudonocardia oroxyli</name>
    <dbReference type="NCBI Taxonomy" id="366584"/>
    <lineage>
        <taxon>Bacteria</taxon>
        <taxon>Bacillati</taxon>
        <taxon>Actinomycetota</taxon>
        <taxon>Actinomycetes</taxon>
        <taxon>Pseudonocardiales</taxon>
        <taxon>Pseudonocardiaceae</taxon>
        <taxon>Pseudonocardia</taxon>
    </lineage>
</organism>
<evidence type="ECO:0000256" key="2">
    <source>
        <dbReference type="ARBA" id="ARBA00010139"/>
    </source>
</evidence>
<dbReference type="Proteomes" id="UP000198967">
    <property type="component" value="Unassembled WGS sequence"/>
</dbReference>
<name>A0A1G7R2I5_PSEOR</name>
<dbReference type="AlphaFoldDB" id="A0A1G7R2I5"/>
<dbReference type="InterPro" id="IPR036188">
    <property type="entry name" value="FAD/NAD-bd_sf"/>
</dbReference>
<protein>
    <submittedName>
        <fullName evidence="4">Cyclohexanone monooxygenase</fullName>
    </submittedName>
</protein>
<reference evidence="4 5" key="1">
    <citation type="submission" date="2016-10" db="EMBL/GenBank/DDBJ databases">
        <authorList>
            <person name="de Groot N.N."/>
        </authorList>
    </citation>
    <scope>NUCLEOTIDE SEQUENCE [LARGE SCALE GENOMIC DNA]</scope>
    <source>
        <strain evidence="4 5">CGMCC 4.3143</strain>
    </source>
</reference>
<dbReference type="GO" id="GO:0004497">
    <property type="term" value="F:monooxygenase activity"/>
    <property type="evidence" value="ECO:0007669"/>
    <property type="project" value="UniProtKB-KW"/>
</dbReference>
<gene>
    <name evidence="4" type="ORF">SAMN05216377_108259</name>
</gene>
<accession>A0A1G7R2I5</accession>
<comment type="similarity">
    <text evidence="2">Belongs to the FAD-binding monooxygenase family.</text>
</comment>
<dbReference type="RefSeq" id="WP_093084208.1">
    <property type="nucleotide sequence ID" value="NZ_FNBE01000008.1"/>
</dbReference>
<evidence type="ECO:0000256" key="1">
    <source>
        <dbReference type="ARBA" id="ARBA00001974"/>
    </source>
</evidence>
<dbReference type="InterPro" id="IPR051820">
    <property type="entry name" value="FAD-binding_MO"/>
</dbReference>
<sequence>MMTSATSAIEHSSPTGDVPAMERVDVLIIGAGLSGIGAAVSLKKEHPERSFLIVEAHESFGGTWWTHRYPGARSDSDLHTFGYSFKPWEGATIASAGQILDYLATVVQEYDLERDMRLRHRVSEATWSSADASWTVVATRTDTGETVHIAARFLWMNQGYYDHANGYRPDWAGLELFDGDVVHPQHWPDDLDVSGKHVIVIGSGATAASLIPALTDTAGHVTMLQRSPTYFTSRPRTHELAVTLAKLDVPAAWQHEIMRRQFIADRAELIAMSVDRNEDLRTLLIEEARRQLPAGYDVERHFAPRYRPLQQRTAAVPDGDLFATIREGRASVVTDTIDHFDKSGIVLTSGEHLDADVVVTATGLVVSLFGGIDFAVDGTRIDPSEQVTYRGLMITELPNFAYTFGYFRWSWTLRAELVAGFVNRLLTHLDRTGAESVVPRLRAEDADMPLLPWIDPDNANPGYMMRSQSTMYRRGDREPWTHFKEYTEERESIPAIDLNEGALSYGFRQVRPGAPEFASVSASASASSGNN</sequence>
<dbReference type="STRING" id="366584.SAMN05216377_108259"/>
<dbReference type="Pfam" id="PF13738">
    <property type="entry name" value="Pyr_redox_3"/>
    <property type="match status" value="1"/>
</dbReference>
<dbReference type="EMBL" id="FNBE01000008">
    <property type="protein sequence ID" value="SDG04996.1"/>
    <property type="molecule type" value="Genomic_DNA"/>
</dbReference>
<dbReference type="Gene3D" id="3.50.50.60">
    <property type="entry name" value="FAD/NAD(P)-binding domain"/>
    <property type="match status" value="2"/>
</dbReference>
<proteinExistence type="inferred from homology"/>
<evidence type="ECO:0000313" key="5">
    <source>
        <dbReference type="Proteomes" id="UP000198967"/>
    </source>
</evidence>
<dbReference type="PANTHER" id="PTHR43872:SF1">
    <property type="entry name" value="MONOOXYGENASE, PUTATIVE (AFU_ORTHOLOGUE AFUA_8G02570)-RELATED"/>
    <property type="match status" value="1"/>
</dbReference>
<keyword evidence="3 4" id="KW-0560">Oxidoreductase</keyword>
<keyword evidence="5" id="KW-1185">Reference proteome</keyword>
<comment type="cofactor">
    <cofactor evidence="1">
        <name>FAD</name>
        <dbReference type="ChEBI" id="CHEBI:57692"/>
    </cofactor>
</comment>
<keyword evidence="3 4" id="KW-0503">Monooxygenase</keyword>
<evidence type="ECO:0000256" key="3">
    <source>
        <dbReference type="ARBA" id="ARBA00023033"/>
    </source>
</evidence>
<dbReference type="SUPFAM" id="SSF51905">
    <property type="entry name" value="FAD/NAD(P)-binding domain"/>
    <property type="match status" value="1"/>
</dbReference>